<dbReference type="PANTHER" id="PTHR30086:SF20">
    <property type="entry name" value="ARGININE EXPORTER PROTEIN ARGO-RELATED"/>
    <property type="match status" value="1"/>
</dbReference>
<dbReference type="Pfam" id="PF01810">
    <property type="entry name" value="LysE"/>
    <property type="match status" value="1"/>
</dbReference>
<dbReference type="OrthoDB" id="5638726at2"/>
<keyword evidence="4 6" id="KW-1133">Transmembrane helix</keyword>
<evidence type="ECO:0000313" key="8">
    <source>
        <dbReference type="Proteomes" id="UP000199317"/>
    </source>
</evidence>
<reference evidence="8" key="1">
    <citation type="submission" date="2016-10" db="EMBL/GenBank/DDBJ databases">
        <authorList>
            <person name="Varghese N."/>
            <person name="Submissions S."/>
        </authorList>
    </citation>
    <scope>NUCLEOTIDE SEQUENCE [LARGE SCALE GENOMIC DNA]</scope>
    <source>
        <strain evidence="8">DSM 17101</strain>
    </source>
</reference>
<keyword evidence="2" id="KW-1003">Cell membrane</keyword>
<gene>
    <name evidence="7" type="ORF">SAMN04489708_11122</name>
</gene>
<comment type="subcellular location">
    <subcellularLocation>
        <location evidence="1">Cell membrane</location>
        <topology evidence="1">Multi-pass membrane protein</topology>
    </subcellularLocation>
</comment>
<keyword evidence="8" id="KW-1185">Reference proteome</keyword>
<evidence type="ECO:0000256" key="3">
    <source>
        <dbReference type="ARBA" id="ARBA00022692"/>
    </source>
</evidence>
<dbReference type="PANTHER" id="PTHR30086">
    <property type="entry name" value="ARGININE EXPORTER PROTEIN ARGO"/>
    <property type="match status" value="1"/>
</dbReference>
<feature type="transmembrane region" description="Helical" evidence="6">
    <location>
        <begin position="54"/>
        <end position="77"/>
    </location>
</feature>
<evidence type="ECO:0000256" key="2">
    <source>
        <dbReference type="ARBA" id="ARBA00022475"/>
    </source>
</evidence>
<evidence type="ECO:0000256" key="4">
    <source>
        <dbReference type="ARBA" id="ARBA00022989"/>
    </source>
</evidence>
<dbReference type="RefSeq" id="WP_092834485.1">
    <property type="nucleotide sequence ID" value="NZ_FNJL01000011.1"/>
</dbReference>
<keyword evidence="3 6" id="KW-0812">Transmembrane</keyword>
<accession>A0A1H0RZ16</accession>
<feature type="transmembrane region" description="Helical" evidence="6">
    <location>
        <begin position="163"/>
        <end position="183"/>
    </location>
</feature>
<feature type="transmembrane region" description="Helical" evidence="6">
    <location>
        <begin position="124"/>
        <end position="143"/>
    </location>
</feature>
<keyword evidence="5 6" id="KW-0472">Membrane</keyword>
<feature type="transmembrane region" description="Helical" evidence="6">
    <location>
        <begin position="83"/>
        <end position="103"/>
    </location>
</feature>
<dbReference type="Proteomes" id="UP000199317">
    <property type="component" value="Unassembled WGS sequence"/>
</dbReference>
<feature type="transmembrane region" description="Helical" evidence="6">
    <location>
        <begin position="195"/>
        <end position="216"/>
    </location>
</feature>
<dbReference type="EMBL" id="FNJL01000011">
    <property type="protein sequence ID" value="SDP34627.1"/>
    <property type="molecule type" value="Genomic_DNA"/>
</dbReference>
<name>A0A1H0RZ16_9BURK</name>
<evidence type="ECO:0000256" key="5">
    <source>
        <dbReference type="ARBA" id="ARBA00023136"/>
    </source>
</evidence>
<sequence length="220" mass="22891">MWALLPSSSLFSGGAASAAWLAGFTVCMSLIVSIGAQNAYVLRQAVAGRHVRACVALCVLADAVLIGAGVAGMARLLESAPGLAHVLTLGGAVFLLAYGLFAWHRALFGTGAGLRTDGDRTRQGLLGVLGTLAAITLLNPHVYLDTVVLVGSIGARQEGGLKWVFVAGAASASLLWFLMLAFAGRQLQGVFAKPVAWRLLDGLTGAIMLTLSFWLWQGLE</sequence>
<evidence type="ECO:0000313" key="7">
    <source>
        <dbReference type="EMBL" id="SDP34627.1"/>
    </source>
</evidence>
<dbReference type="GO" id="GO:0015171">
    <property type="term" value="F:amino acid transmembrane transporter activity"/>
    <property type="evidence" value="ECO:0007669"/>
    <property type="project" value="TreeGrafter"/>
</dbReference>
<protein>
    <submittedName>
        <fullName evidence="7">L-lysine exporter family protein LysE/ArgO</fullName>
    </submittedName>
</protein>
<evidence type="ECO:0000256" key="6">
    <source>
        <dbReference type="SAM" id="Phobius"/>
    </source>
</evidence>
<dbReference type="InterPro" id="IPR001123">
    <property type="entry name" value="LeuE-type"/>
</dbReference>
<organism evidence="7 8">
    <name type="scientific">Paracidovorax cattleyae</name>
    <dbReference type="NCBI Taxonomy" id="80868"/>
    <lineage>
        <taxon>Bacteria</taxon>
        <taxon>Pseudomonadati</taxon>
        <taxon>Pseudomonadota</taxon>
        <taxon>Betaproteobacteria</taxon>
        <taxon>Burkholderiales</taxon>
        <taxon>Comamonadaceae</taxon>
        <taxon>Paracidovorax</taxon>
    </lineage>
</organism>
<dbReference type="AlphaFoldDB" id="A0A1H0RZ16"/>
<evidence type="ECO:0000256" key="1">
    <source>
        <dbReference type="ARBA" id="ARBA00004651"/>
    </source>
</evidence>
<dbReference type="GO" id="GO:0005886">
    <property type="term" value="C:plasma membrane"/>
    <property type="evidence" value="ECO:0007669"/>
    <property type="project" value="UniProtKB-SubCell"/>
</dbReference>
<feature type="transmembrane region" description="Helical" evidence="6">
    <location>
        <begin position="20"/>
        <end position="42"/>
    </location>
</feature>
<proteinExistence type="predicted"/>